<keyword evidence="4" id="KW-1185">Reference proteome</keyword>
<dbReference type="Pfam" id="PF08348">
    <property type="entry name" value="PAS_6"/>
    <property type="match status" value="1"/>
</dbReference>
<organism evidence="3 4">
    <name type="scientific">Xenorhabdus poinarii G6</name>
    <dbReference type="NCBI Taxonomy" id="1354304"/>
    <lineage>
        <taxon>Bacteria</taxon>
        <taxon>Pseudomonadati</taxon>
        <taxon>Pseudomonadota</taxon>
        <taxon>Gammaproteobacteria</taxon>
        <taxon>Enterobacterales</taxon>
        <taxon>Morganellaceae</taxon>
        <taxon>Xenorhabdus</taxon>
    </lineage>
</organism>
<dbReference type="HOGENOM" id="CLU_080179_0_1_6"/>
<evidence type="ECO:0000313" key="3">
    <source>
        <dbReference type="EMBL" id="CDG22054.1"/>
    </source>
</evidence>
<reference evidence="3 4" key="1">
    <citation type="submission" date="2013-07" db="EMBL/GenBank/DDBJ databases">
        <authorList>
            <person name="Genoscope - CEA"/>
        </authorList>
    </citation>
    <scope>NUCLEOTIDE SEQUENCE [LARGE SCALE GENOMIC DNA]</scope>
    <source>
        <strain evidence="3 4">G6</strain>
    </source>
</reference>
<dbReference type="PANTHER" id="PTHR35568">
    <property type="entry name" value="TRANSCRIPTIONAL REGULATOR DAUR"/>
    <property type="match status" value="1"/>
</dbReference>
<gene>
    <name evidence="3" type="ORF">XPG1_2398</name>
</gene>
<dbReference type="AlphaFoldDB" id="A0A068R4T0"/>
<dbReference type="InterPro" id="IPR013559">
    <property type="entry name" value="YheO"/>
</dbReference>
<feature type="domain" description="Transcriptional regulator DauR-like HTH" evidence="2">
    <location>
        <begin position="190"/>
        <end position="234"/>
    </location>
</feature>
<dbReference type="Proteomes" id="UP000032735">
    <property type="component" value="Chromosome"/>
</dbReference>
<dbReference type="RefSeq" id="WP_045959084.1">
    <property type="nucleotide sequence ID" value="NZ_FO704551.1"/>
</dbReference>
<name>A0A068R4T0_9GAMM</name>
<evidence type="ECO:0008006" key="5">
    <source>
        <dbReference type="Google" id="ProtNLM"/>
    </source>
</evidence>
<dbReference type="EMBL" id="FO704551">
    <property type="protein sequence ID" value="CDG22054.1"/>
    <property type="molecule type" value="Genomic_DNA"/>
</dbReference>
<dbReference type="Pfam" id="PF13309">
    <property type="entry name" value="HTH_22"/>
    <property type="match status" value="1"/>
</dbReference>
<sequence length="241" mass="26403">MANMGLMVGNSADERYEEEMLQMLSAAVRVIGSVIASNAEVVLHDLRKPAFSIIEIVNAHVTGRRKGDSLLAGVRTDKAFIIAMEESREPVTLLLDYETFTGTGTPLRSSTAIYRGRNTRPFAALCINVDNEGIKHALNILQSLTALPPLLVDTPSQEASQSETSHDNIEDLMRDIITSATERGPGSRRIDSKQAKLHAVQQMQEKGIFLMKGGVEKAATALGVTRYTIYNYLDELKNAGR</sequence>
<dbReference type="InterPro" id="IPR039446">
    <property type="entry name" value="DauR-like"/>
</dbReference>
<evidence type="ECO:0000313" key="4">
    <source>
        <dbReference type="Proteomes" id="UP000032735"/>
    </source>
</evidence>
<proteinExistence type="predicted"/>
<accession>A0A068R4T0</accession>
<dbReference type="PANTHER" id="PTHR35568:SF1">
    <property type="entry name" value="TRANSCRIPTIONAL REGULATOR DAUR"/>
    <property type="match status" value="1"/>
</dbReference>
<evidence type="ECO:0000259" key="1">
    <source>
        <dbReference type="Pfam" id="PF08348"/>
    </source>
</evidence>
<evidence type="ECO:0000259" key="2">
    <source>
        <dbReference type="Pfam" id="PF13309"/>
    </source>
</evidence>
<dbReference type="InterPro" id="IPR039445">
    <property type="entry name" value="DauR-like_HTH"/>
</dbReference>
<dbReference type="KEGG" id="xpo:XPG1_2398"/>
<feature type="domain" description="YheO-like" evidence="1">
    <location>
        <begin position="21"/>
        <end position="137"/>
    </location>
</feature>
<dbReference type="STRING" id="1354304.XPG1_2398"/>
<protein>
    <recommendedName>
        <fullName evidence="5">Transcriptional regulator</fullName>
    </recommendedName>
</protein>